<organism evidence="1 2">
    <name type="scientific">Pontibacter ruber</name>
    <dbReference type="NCBI Taxonomy" id="1343895"/>
    <lineage>
        <taxon>Bacteria</taxon>
        <taxon>Pseudomonadati</taxon>
        <taxon>Bacteroidota</taxon>
        <taxon>Cytophagia</taxon>
        <taxon>Cytophagales</taxon>
        <taxon>Hymenobacteraceae</taxon>
        <taxon>Pontibacter</taxon>
    </lineage>
</organism>
<name>A0ABW5D092_9BACT</name>
<comment type="caution">
    <text evidence="1">The sequence shown here is derived from an EMBL/GenBank/DDBJ whole genome shotgun (WGS) entry which is preliminary data.</text>
</comment>
<dbReference type="EMBL" id="JBHUIM010000002">
    <property type="protein sequence ID" value="MFD2247725.1"/>
    <property type="molecule type" value="Genomic_DNA"/>
</dbReference>
<dbReference type="RefSeq" id="WP_250430820.1">
    <property type="nucleotide sequence ID" value="NZ_JALPRR010000003.1"/>
</dbReference>
<reference evidence="2" key="1">
    <citation type="journal article" date="2019" name="Int. J. Syst. Evol. Microbiol.">
        <title>The Global Catalogue of Microorganisms (GCM) 10K type strain sequencing project: providing services to taxonomists for standard genome sequencing and annotation.</title>
        <authorList>
            <consortium name="The Broad Institute Genomics Platform"/>
            <consortium name="The Broad Institute Genome Sequencing Center for Infectious Disease"/>
            <person name="Wu L."/>
            <person name="Ma J."/>
        </authorList>
    </citation>
    <scope>NUCLEOTIDE SEQUENCE [LARGE SCALE GENOMIC DNA]</scope>
    <source>
        <strain evidence="2">CGMCC 4.1782</strain>
    </source>
</reference>
<evidence type="ECO:0000313" key="2">
    <source>
        <dbReference type="Proteomes" id="UP001597374"/>
    </source>
</evidence>
<keyword evidence="2" id="KW-1185">Reference proteome</keyword>
<gene>
    <name evidence="1" type="ORF">ACFSKP_15780</name>
</gene>
<protein>
    <submittedName>
        <fullName evidence="1">Uncharacterized protein</fullName>
    </submittedName>
</protein>
<proteinExistence type="predicted"/>
<sequence>MKKSPDYLLYLVDANKQLLYSKWLRSVSSDEYREGMSLLCEVLQKHNLCLWLHNNKHLTQLDVQEQRWVTEELGLLLVGSNLKYLASICPDHEGTSMSIKSVRDRAYRIYGKRVIAELFEDEETALAWMLPNMQHYRLPKLTDSTAELALSQAL</sequence>
<evidence type="ECO:0000313" key="1">
    <source>
        <dbReference type="EMBL" id="MFD2247725.1"/>
    </source>
</evidence>
<dbReference type="Proteomes" id="UP001597374">
    <property type="component" value="Unassembled WGS sequence"/>
</dbReference>
<accession>A0ABW5D092</accession>